<dbReference type="SUPFAM" id="SSF54001">
    <property type="entry name" value="Cysteine proteinases"/>
    <property type="match status" value="1"/>
</dbReference>
<evidence type="ECO:0000313" key="3">
    <source>
        <dbReference type="Proteomes" id="UP000324800"/>
    </source>
</evidence>
<proteinExistence type="predicted"/>
<sequence length="169" mass="17673">SDGSSAQKSICDASCPDSPAKSVRAAVIAFDGTSSGVVIVQSGSSGSISKFQRNAFTNVDCGCAATCSGFCGTKFAQFGVQYEFLLAGRLLMKLIRRVILFFAVFKMATPLSRWPDLMTPVRDQAACGGCWAFAISEVIGDRLGALGCSRGVMSPQDLISCDSLDAGCI</sequence>
<dbReference type="InterPro" id="IPR000668">
    <property type="entry name" value="Peptidase_C1A_C"/>
</dbReference>
<dbReference type="EMBL" id="SNRW01029918">
    <property type="protein sequence ID" value="KAA6358393.1"/>
    <property type="molecule type" value="Genomic_DNA"/>
</dbReference>
<dbReference type="AlphaFoldDB" id="A0A5J4TKW5"/>
<feature type="non-terminal residue" evidence="2">
    <location>
        <position position="1"/>
    </location>
</feature>
<name>A0A5J4TKW5_9EUKA</name>
<dbReference type="Gene3D" id="3.90.70.10">
    <property type="entry name" value="Cysteine proteinases"/>
    <property type="match status" value="1"/>
</dbReference>
<accession>A0A5J4TKW5</accession>
<organism evidence="2 3">
    <name type="scientific">Streblomastix strix</name>
    <dbReference type="NCBI Taxonomy" id="222440"/>
    <lineage>
        <taxon>Eukaryota</taxon>
        <taxon>Metamonada</taxon>
        <taxon>Preaxostyla</taxon>
        <taxon>Oxymonadida</taxon>
        <taxon>Streblomastigidae</taxon>
        <taxon>Streblomastix</taxon>
    </lineage>
</organism>
<gene>
    <name evidence="2" type="ORF">EZS28_046080</name>
</gene>
<dbReference type="GO" id="GO:0006508">
    <property type="term" value="P:proteolysis"/>
    <property type="evidence" value="ECO:0007669"/>
    <property type="project" value="InterPro"/>
</dbReference>
<dbReference type="Proteomes" id="UP000324800">
    <property type="component" value="Unassembled WGS sequence"/>
</dbReference>
<dbReference type="Pfam" id="PF00112">
    <property type="entry name" value="Peptidase_C1"/>
    <property type="match status" value="1"/>
</dbReference>
<feature type="domain" description="Peptidase C1A papain C-terminal" evidence="1">
    <location>
        <begin position="118"/>
        <end position="168"/>
    </location>
</feature>
<evidence type="ECO:0000313" key="2">
    <source>
        <dbReference type="EMBL" id="KAA6358393.1"/>
    </source>
</evidence>
<dbReference type="InterPro" id="IPR038765">
    <property type="entry name" value="Papain-like_cys_pep_sf"/>
</dbReference>
<evidence type="ECO:0000259" key="1">
    <source>
        <dbReference type="Pfam" id="PF00112"/>
    </source>
</evidence>
<reference evidence="2 3" key="1">
    <citation type="submission" date="2019-03" db="EMBL/GenBank/DDBJ databases">
        <title>Single cell metagenomics reveals metabolic interactions within the superorganism composed of flagellate Streblomastix strix and complex community of Bacteroidetes bacteria on its surface.</title>
        <authorList>
            <person name="Treitli S.C."/>
            <person name="Kolisko M."/>
            <person name="Husnik F."/>
            <person name="Keeling P."/>
            <person name="Hampl V."/>
        </authorList>
    </citation>
    <scope>NUCLEOTIDE SEQUENCE [LARGE SCALE GENOMIC DNA]</scope>
    <source>
        <strain evidence="2">ST1C</strain>
    </source>
</reference>
<feature type="non-terminal residue" evidence="2">
    <location>
        <position position="169"/>
    </location>
</feature>
<comment type="caution">
    <text evidence="2">The sequence shown here is derived from an EMBL/GenBank/DDBJ whole genome shotgun (WGS) entry which is preliminary data.</text>
</comment>
<protein>
    <recommendedName>
        <fullName evidence="1">Peptidase C1A papain C-terminal domain-containing protein</fullName>
    </recommendedName>
</protein>
<dbReference type="GO" id="GO:0008234">
    <property type="term" value="F:cysteine-type peptidase activity"/>
    <property type="evidence" value="ECO:0007669"/>
    <property type="project" value="InterPro"/>
</dbReference>